<protein>
    <submittedName>
        <fullName evidence="2">DNA binding domain-containing protein, excisionase family</fullName>
    </submittedName>
</protein>
<dbReference type="InterPro" id="IPR010093">
    <property type="entry name" value="SinI_DNA-bd"/>
</dbReference>
<proteinExistence type="predicted"/>
<reference evidence="2 3" key="1">
    <citation type="submission" date="2016-10" db="EMBL/GenBank/DDBJ databases">
        <authorList>
            <person name="Varghese N."/>
            <person name="Submissions S."/>
        </authorList>
    </citation>
    <scope>NUCLEOTIDE SEQUENCE [LARGE SCALE GENOMIC DNA]</scope>
    <source>
        <strain evidence="2 3">DSM 25353</strain>
    </source>
</reference>
<dbReference type="NCBIfam" id="TIGR01764">
    <property type="entry name" value="excise"/>
    <property type="match status" value="1"/>
</dbReference>
<dbReference type="InterPro" id="IPR041657">
    <property type="entry name" value="HTH_17"/>
</dbReference>
<dbReference type="AlphaFoldDB" id="A0A8X8IJ55"/>
<name>A0A8X8IJ55_9BACT</name>
<dbReference type="EMBL" id="FNNO01000022">
    <property type="protein sequence ID" value="SDX64035.1"/>
    <property type="molecule type" value="Genomic_DNA"/>
</dbReference>
<sequence>MEHFTEGLTLETLPKAFTHLTNEVREIKRLLLEKSNEQPTETDRWFDLNELCQYHPDKPTKPTVYGWVFAGRIPVHKSGKKLRFLKSEIDTWLKQGRKKTLAETAIEAERYLTKKKGGRHE</sequence>
<evidence type="ECO:0000313" key="2">
    <source>
        <dbReference type="EMBL" id="SDX64035.1"/>
    </source>
</evidence>
<evidence type="ECO:0000259" key="1">
    <source>
        <dbReference type="Pfam" id="PF12728"/>
    </source>
</evidence>
<dbReference type="Proteomes" id="UP000198711">
    <property type="component" value="Unassembled WGS sequence"/>
</dbReference>
<keyword evidence="3" id="KW-1185">Reference proteome</keyword>
<evidence type="ECO:0000313" key="3">
    <source>
        <dbReference type="Proteomes" id="UP000198711"/>
    </source>
</evidence>
<feature type="domain" description="Helix-turn-helix" evidence="1">
    <location>
        <begin position="61"/>
        <end position="96"/>
    </location>
</feature>
<dbReference type="Pfam" id="PF12728">
    <property type="entry name" value="HTH_17"/>
    <property type="match status" value="1"/>
</dbReference>
<organism evidence="2 3">
    <name type="scientific">Hydrobacter penzbergensis</name>
    <dbReference type="NCBI Taxonomy" id="1235997"/>
    <lineage>
        <taxon>Bacteria</taxon>
        <taxon>Pseudomonadati</taxon>
        <taxon>Bacteroidota</taxon>
        <taxon>Chitinophagia</taxon>
        <taxon>Chitinophagales</taxon>
        <taxon>Chitinophagaceae</taxon>
        <taxon>Hydrobacter</taxon>
    </lineage>
</organism>
<accession>A0A8X8IJ55</accession>
<gene>
    <name evidence="2" type="ORF">SAMN05444410_12245</name>
</gene>
<dbReference type="GO" id="GO:0003677">
    <property type="term" value="F:DNA binding"/>
    <property type="evidence" value="ECO:0007669"/>
    <property type="project" value="InterPro"/>
</dbReference>
<comment type="caution">
    <text evidence="2">The sequence shown here is derived from an EMBL/GenBank/DDBJ whole genome shotgun (WGS) entry which is preliminary data.</text>
</comment>
<dbReference type="RefSeq" id="WP_092726955.1">
    <property type="nucleotide sequence ID" value="NZ_FNNO01000022.1"/>
</dbReference>